<name>A0A327M5I5_9PROT</name>
<dbReference type="RefSeq" id="WP_111470177.1">
    <property type="nucleotide sequence ID" value="NZ_QLIX01000008.1"/>
</dbReference>
<feature type="region of interest" description="Disordered" evidence="1">
    <location>
        <begin position="1"/>
        <end position="43"/>
    </location>
</feature>
<organism evidence="2 3">
    <name type="scientific">Roseicella frigidaeris</name>
    <dbReference type="NCBI Taxonomy" id="2230885"/>
    <lineage>
        <taxon>Bacteria</taxon>
        <taxon>Pseudomonadati</taxon>
        <taxon>Pseudomonadota</taxon>
        <taxon>Alphaproteobacteria</taxon>
        <taxon>Acetobacterales</taxon>
        <taxon>Roseomonadaceae</taxon>
        <taxon>Roseicella</taxon>
    </lineage>
</organism>
<proteinExistence type="predicted"/>
<sequence>MDLHLSPKNRMNDTIGRRDVPPPREDASAGPRPSAEDRPWRDRRKAVFDVADFRAIADFAGIRRQPRRGR</sequence>
<evidence type="ECO:0000313" key="2">
    <source>
        <dbReference type="EMBL" id="RAI58561.1"/>
    </source>
</evidence>
<dbReference type="AlphaFoldDB" id="A0A327M5I5"/>
<evidence type="ECO:0000256" key="1">
    <source>
        <dbReference type="SAM" id="MobiDB-lite"/>
    </source>
</evidence>
<comment type="caution">
    <text evidence="2">The sequence shown here is derived from an EMBL/GenBank/DDBJ whole genome shotgun (WGS) entry which is preliminary data.</text>
</comment>
<evidence type="ECO:0000313" key="3">
    <source>
        <dbReference type="Proteomes" id="UP000249065"/>
    </source>
</evidence>
<feature type="compositionally biased region" description="Basic and acidic residues" evidence="1">
    <location>
        <begin position="15"/>
        <end position="27"/>
    </location>
</feature>
<keyword evidence="3" id="KW-1185">Reference proteome</keyword>
<dbReference type="Proteomes" id="UP000249065">
    <property type="component" value="Unassembled WGS sequence"/>
</dbReference>
<gene>
    <name evidence="2" type="ORF">DOO78_12775</name>
</gene>
<protein>
    <submittedName>
        <fullName evidence="2">Uncharacterized protein</fullName>
    </submittedName>
</protein>
<accession>A0A327M5I5</accession>
<dbReference type="EMBL" id="QLIX01000008">
    <property type="protein sequence ID" value="RAI58561.1"/>
    <property type="molecule type" value="Genomic_DNA"/>
</dbReference>
<reference evidence="3" key="1">
    <citation type="submission" date="2018-06" db="EMBL/GenBank/DDBJ databases">
        <authorList>
            <person name="Khan S.A."/>
        </authorList>
    </citation>
    <scope>NUCLEOTIDE SEQUENCE [LARGE SCALE GENOMIC DNA]</scope>
    <source>
        <strain evidence="3">DB-1506</strain>
    </source>
</reference>